<dbReference type="SUPFAM" id="SSF52047">
    <property type="entry name" value="RNI-like"/>
    <property type="match status" value="1"/>
</dbReference>
<dbReference type="EMBL" id="KV878211">
    <property type="protein sequence ID" value="OJJ36925.1"/>
    <property type="molecule type" value="Genomic_DNA"/>
</dbReference>
<dbReference type="InterPro" id="IPR001810">
    <property type="entry name" value="F-box_dom"/>
</dbReference>
<evidence type="ECO:0000313" key="2">
    <source>
        <dbReference type="EMBL" id="OJJ36925.1"/>
    </source>
</evidence>
<dbReference type="Gene3D" id="3.80.10.10">
    <property type="entry name" value="Ribonuclease Inhibitor"/>
    <property type="match status" value="1"/>
</dbReference>
<dbReference type="AlphaFoldDB" id="A0A1L9RPP1"/>
<dbReference type="VEuPathDB" id="FungiDB:ASPWEDRAFT_67254"/>
<protein>
    <recommendedName>
        <fullName evidence="1">F-box domain-containing protein</fullName>
    </recommendedName>
</protein>
<accession>A0A1L9RPP1</accession>
<sequence length="535" mass="61552">MKMSPELPDELLLMIGEQLHCQPSLAALCRVSKHFNRLFKRILYREIDVRRCSLDDVTRIYESPLVRYMRHLGPYSFRRGDTIEENVALLEAIISAMPKMKSLRSFSTGGQFLCLLCHDTMNNPISFVQFLQLLAELETIRDLDLNAPYLRAKDVIPQFHNLERLSVDLDRKLLGYEKIDDYLSEMLLSSPELTHLKLYSTGDDQYHIPNGLMCLIKTYEQKRQQRSLPVLKLTNLELGEGYVPYRGLHISYGYGPDYLSKLTDLTNLRSLRLYNELYYREDENEATWSGINPQVFANVTQLHHLAVSEYTGDIGELVMLPNLKNTLSEIQISQYYTQKWNGEDNDPISYFRKAGPPLKKLILGCPAGSSPGEAINVIEKVILKTPQIEQFATSVTMQSYALIKDLVLPSLQNLTAFFITSNLGALSTSGRRHHQRKMLQQKENARRAMEIFHINRSLVSENENFQALRYVGIYKQIFTCRPLNPHFESKDSEDVFAVETRDTNGKSELAYHKVTELSQCEKQDFSDIISMIDLP</sequence>
<name>A0A1L9RPP1_ASPWE</name>
<dbReference type="RefSeq" id="XP_040690601.1">
    <property type="nucleotide sequence ID" value="XM_040838892.1"/>
</dbReference>
<proteinExistence type="predicted"/>
<keyword evidence="3" id="KW-1185">Reference proteome</keyword>
<dbReference type="InterPro" id="IPR036047">
    <property type="entry name" value="F-box-like_dom_sf"/>
</dbReference>
<gene>
    <name evidence="2" type="ORF">ASPWEDRAFT_67254</name>
</gene>
<dbReference type="SUPFAM" id="SSF81383">
    <property type="entry name" value="F-box domain"/>
    <property type="match status" value="1"/>
</dbReference>
<dbReference type="GeneID" id="63754740"/>
<dbReference type="Pfam" id="PF12937">
    <property type="entry name" value="F-box-like"/>
    <property type="match status" value="1"/>
</dbReference>
<evidence type="ECO:0000259" key="1">
    <source>
        <dbReference type="Pfam" id="PF12937"/>
    </source>
</evidence>
<dbReference type="InterPro" id="IPR032675">
    <property type="entry name" value="LRR_dom_sf"/>
</dbReference>
<dbReference type="Proteomes" id="UP000184383">
    <property type="component" value="Unassembled WGS sequence"/>
</dbReference>
<reference evidence="3" key="1">
    <citation type="journal article" date="2017" name="Genome Biol.">
        <title>Comparative genomics reveals high biological diversity and specific adaptations in the industrially and medically important fungal genus Aspergillus.</title>
        <authorList>
            <person name="de Vries R.P."/>
            <person name="Riley R."/>
            <person name="Wiebenga A."/>
            <person name="Aguilar-Osorio G."/>
            <person name="Amillis S."/>
            <person name="Uchima C.A."/>
            <person name="Anderluh G."/>
            <person name="Asadollahi M."/>
            <person name="Askin M."/>
            <person name="Barry K."/>
            <person name="Battaglia E."/>
            <person name="Bayram O."/>
            <person name="Benocci T."/>
            <person name="Braus-Stromeyer S.A."/>
            <person name="Caldana C."/>
            <person name="Canovas D."/>
            <person name="Cerqueira G.C."/>
            <person name="Chen F."/>
            <person name="Chen W."/>
            <person name="Choi C."/>
            <person name="Clum A."/>
            <person name="Dos Santos R.A."/>
            <person name="Damasio A.R."/>
            <person name="Diallinas G."/>
            <person name="Emri T."/>
            <person name="Fekete E."/>
            <person name="Flipphi M."/>
            <person name="Freyberg S."/>
            <person name="Gallo A."/>
            <person name="Gournas C."/>
            <person name="Habgood R."/>
            <person name="Hainaut M."/>
            <person name="Harispe M.L."/>
            <person name="Henrissat B."/>
            <person name="Hilden K.S."/>
            <person name="Hope R."/>
            <person name="Hossain A."/>
            <person name="Karabika E."/>
            <person name="Karaffa L."/>
            <person name="Karanyi Z."/>
            <person name="Krasevec N."/>
            <person name="Kuo A."/>
            <person name="Kusch H."/>
            <person name="LaButti K."/>
            <person name="Lagendijk E.L."/>
            <person name="Lapidus A."/>
            <person name="Levasseur A."/>
            <person name="Lindquist E."/>
            <person name="Lipzen A."/>
            <person name="Logrieco A.F."/>
            <person name="MacCabe A."/>
            <person name="Maekelae M.R."/>
            <person name="Malavazi I."/>
            <person name="Melin P."/>
            <person name="Meyer V."/>
            <person name="Mielnichuk N."/>
            <person name="Miskei M."/>
            <person name="Molnar A.P."/>
            <person name="Mule G."/>
            <person name="Ngan C.Y."/>
            <person name="Orejas M."/>
            <person name="Orosz E."/>
            <person name="Ouedraogo J.P."/>
            <person name="Overkamp K.M."/>
            <person name="Park H.-S."/>
            <person name="Perrone G."/>
            <person name="Piumi F."/>
            <person name="Punt P.J."/>
            <person name="Ram A.F."/>
            <person name="Ramon A."/>
            <person name="Rauscher S."/>
            <person name="Record E."/>
            <person name="Riano-Pachon D.M."/>
            <person name="Robert V."/>
            <person name="Roehrig J."/>
            <person name="Ruller R."/>
            <person name="Salamov A."/>
            <person name="Salih N.S."/>
            <person name="Samson R.A."/>
            <person name="Sandor E."/>
            <person name="Sanguinetti M."/>
            <person name="Schuetze T."/>
            <person name="Sepcic K."/>
            <person name="Shelest E."/>
            <person name="Sherlock G."/>
            <person name="Sophianopoulou V."/>
            <person name="Squina F.M."/>
            <person name="Sun H."/>
            <person name="Susca A."/>
            <person name="Todd R.B."/>
            <person name="Tsang A."/>
            <person name="Unkles S.E."/>
            <person name="van de Wiele N."/>
            <person name="van Rossen-Uffink D."/>
            <person name="Oliveira J.V."/>
            <person name="Vesth T.C."/>
            <person name="Visser J."/>
            <person name="Yu J.-H."/>
            <person name="Zhou M."/>
            <person name="Andersen M.R."/>
            <person name="Archer D.B."/>
            <person name="Baker S.E."/>
            <person name="Benoit I."/>
            <person name="Brakhage A.A."/>
            <person name="Braus G.H."/>
            <person name="Fischer R."/>
            <person name="Frisvad J.C."/>
            <person name="Goldman G.H."/>
            <person name="Houbraken J."/>
            <person name="Oakley B."/>
            <person name="Pocsi I."/>
            <person name="Scazzocchio C."/>
            <person name="Seiboth B."/>
            <person name="vanKuyk P.A."/>
            <person name="Wortman J."/>
            <person name="Dyer P.S."/>
            <person name="Grigoriev I.V."/>
        </authorList>
    </citation>
    <scope>NUCLEOTIDE SEQUENCE [LARGE SCALE GENOMIC DNA]</scope>
    <source>
        <strain evidence="3">DTO 134E9</strain>
    </source>
</reference>
<feature type="domain" description="F-box" evidence="1">
    <location>
        <begin position="6"/>
        <end position="49"/>
    </location>
</feature>
<dbReference type="OrthoDB" id="4431138at2759"/>
<evidence type="ECO:0000313" key="3">
    <source>
        <dbReference type="Proteomes" id="UP000184383"/>
    </source>
</evidence>
<organism evidence="2 3">
    <name type="scientific">Aspergillus wentii DTO 134E9</name>
    <dbReference type="NCBI Taxonomy" id="1073089"/>
    <lineage>
        <taxon>Eukaryota</taxon>
        <taxon>Fungi</taxon>
        <taxon>Dikarya</taxon>
        <taxon>Ascomycota</taxon>
        <taxon>Pezizomycotina</taxon>
        <taxon>Eurotiomycetes</taxon>
        <taxon>Eurotiomycetidae</taxon>
        <taxon>Eurotiales</taxon>
        <taxon>Aspergillaceae</taxon>
        <taxon>Aspergillus</taxon>
        <taxon>Aspergillus subgen. Cremei</taxon>
    </lineage>
</organism>